<dbReference type="EMBL" id="CP042997">
    <property type="protein sequence ID" value="QEH38619.1"/>
    <property type="molecule type" value="Genomic_DNA"/>
</dbReference>
<evidence type="ECO:0000313" key="3">
    <source>
        <dbReference type="Proteomes" id="UP000324233"/>
    </source>
</evidence>
<name>A0A5B9WEF4_9BACT</name>
<dbReference type="KEGG" id="agv:OJF2_72230"/>
<feature type="region of interest" description="Disordered" evidence="1">
    <location>
        <begin position="153"/>
        <end position="186"/>
    </location>
</feature>
<feature type="compositionally biased region" description="Low complexity" evidence="1">
    <location>
        <begin position="160"/>
        <end position="186"/>
    </location>
</feature>
<reference evidence="2 3" key="1">
    <citation type="submission" date="2019-08" db="EMBL/GenBank/DDBJ databases">
        <title>Deep-cultivation of Planctomycetes and their phenomic and genomic characterization uncovers novel biology.</title>
        <authorList>
            <person name="Wiegand S."/>
            <person name="Jogler M."/>
            <person name="Boedeker C."/>
            <person name="Pinto D."/>
            <person name="Vollmers J."/>
            <person name="Rivas-Marin E."/>
            <person name="Kohn T."/>
            <person name="Peeters S.H."/>
            <person name="Heuer A."/>
            <person name="Rast P."/>
            <person name="Oberbeckmann S."/>
            <person name="Bunk B."/>
            <person name="Jeske O."/>
            <person name="Meyerdierks A."/>
            <person name="Storesund J.E."/>
            <person name="Kallscheuer N."/>
            <person name="Luecker S."/>
            <person name="Lage O.M."/>
            <person name="Pohl T."/>
            <person name="Merkel B.J."/>
            <person name="Hornburger P."/>
            <person name="Mueller R.-W."/>
            <person name="Bruemmer F."/>
            <person name="Labrenz M."/>
            <person name="Spormann A.M."/>
            <person name="Op den Camp H."/>
            <person name="Overmann J."/>
            <person name="Amann R."/>
            <person name="Jetten M.S.M."/>
            <person name="Mascher T."/>
            <person name="Medema M.H."/>
            <person name="Devos D.P."/>
            <person name="Kaster A.-K."/>
            <person name="Ovreas L."/>
            <person name="Rohde M."/>
            <person name="Galperin M.Y."/>
            <person name="Jogler C."/>
        </authorList>
    </citation>
    <scope>NUCLEOTIDE SEQUENCE [LARGE SCALE GENOMIC DNA]</scope>
    <source>
        <strain evidence="2 3">OJF2</strain>
    </source>
</reference>
<dbReference type="AlphaFoldDB" id="A0A5B9WEF4"/>
<keyword evidence="3" id="KW-1185">Reference proteome</keyword>
<accession>A0A5B9WEF4</accession>
<sequence>MDGYAAEVERLMRRLFGSLREDDRRRYAAIEVTKLGHGGTEYIASVLECDPKTIRAGLAGCGNCFWSDGGIWEDGGISRARRCPMIRHTIQVEDESEYLAAQQAIAMVRELKALANGTPDGKVLAVVEREAVERGRRFTRDRLQEVLNAQAAGLEKKGSADGSAPAAAGGATAAGPSVASSPRPAT</sequence>
<evidence type="ECO:0000256" key="1">
    <source>
        <dbReference type="SAM" id="MobiDB-lite"/>
    </source>
</evidence>
<evidence type="ECO:0000313" key="2">
    <source>
        <dbReference type="EMBL" id="QEH38619.1"/>
    </source>
</evidence>
<proteinExistence type="predicted"/>
<dbReference type="Proteomes" id="UP000324233">
    <property type="component" value="Chromosome"/>
</dbReference>
<organism evidence="2 3">
    <name type="scientific">Aquisphaera giovannonii</name>
    <dbReference type="NCBI Taxonomy" id="406548"/>
    <lineage>
        <taxon>Bacteria</taxon>
        <taxon>Pseudomonadati</taxon>
        <taxon>Planctomycetota</taxon>
        <taxon>Planctomycetia</taxon>
        <taxon>Isosphaerales</taxon>
        <taxon>Isosphaeraceae</taxon>
        <taxon>Aquisphaera</taxon>
    </lineage>
</organism>
<protein>
    <submittedName>
        <fullName evidence="2">Uncharacterized protein</fullName>
    </submittedName>
</protein>
<gene>
    <name evidence="2" type="ORF">OJF2_72230</name>
</gene>